<evidence type="ECO:0008006" key="5">
    <source>
        <dbReference type="Google" id="ProtNLM"/>
    </source>
</evidence>
<keyword evidence="2" id="KW-0732">Signal</keyword>
<dbReference type="AlphaFoldDB" id="A0AAQ3QEX6"/>
<feature type="region of interest" description="Disordered" evidence="1">
    <location>
        <begin position="69"/>
        <end position="109"/>
    </location>
</feature>
<gene>
    <name evidence="3" type="ORF">Cni_G17257</name>
</gene>
<evidence type="ECO:0000256" key="1">
    <source>
        <dbReference type="SAM" id="MobiDB-lite"/>
    </source>
</evidence>
<dbReference type="PANTHER" id="PTHR36733">
    <property type="entry name" value="CELL WALL PROTEIN-RELATED"/>
    <property type="match status" value="1"/>
</dbReference>
<name>A0AAQ3QEX6_9LILI</name>
<protein>
    <recommendedName>
        <fullName evidence="5">Cell wall protein</fullName>
    </recommendedName>
</protein>
<sequence length="109" mass="11508">MASSSECRRSLALVFLFLGLLSSLAQVSLAVRATPANSDKKPATFFEHEDTVVIIPGIGRVAIGSQEVPARGNPSLPAPRTGQYLPGADDTFVPNPGLEIPNPFQPLIP</sequence>
<organism evidence="3 4">
    <name type="scientific">Canna indica</name>
    <name type="common">Indian-shot</name>
    <dbReference type="NCBI Taxonomy" id="4628"/>
    <lineage>
        <taxon>Eukaryota</taxon>
        <taxon>Viridiplantae</taxon>
        <taxon>Streptophyta</taxon>
        <taxon>Embryophyta</taxon>
        <taxon>Tracheophyta</taxon>
        <taxon>Spermatophyta</taxon>
        <taxon>Magnoliopsida</taxon>
        <taxon>Liliopsida</taxon>
        <taxon>Zingiberales</taxon>
        <taxon>Cannaceae</taxon>
        <taxon>Canna</taxon>
    </lineage>
</organism>
<accession>A0AAQ3QEX6</accession>
<dbReference type="EMBL" id="CP136894">
    <property type="protein sequence ID" value="WOL08504.1"/>
    <property type="molecule type" value="Genomic_DNA"/>
</dbReference>
<reference evidence="3 4" key="1">
    <citation type="submission" date="2023-10" db="EMBL/GenBank/DDBJ databases">
        <title>Chromosome-scale genome assembly provides insights into flower coloration mechanisms of Canna indica.</title>
        <authorList>
            <person name="Li C."/>
        </authorList>
    </citation>
    <scope>NUCLEOTIDE SEQUENCE [LARGE SCALE GENOMIC DNA]</scope>
    <source>
        <tissue evidence="3">Flower</tissue>
    </source>
</reference>
<dbReference type="PANTHER" id="PTHR36733:SF1">
    <property type="entry name" value="CELL WALL PROTEIN-RELATED"/>
    <property type="match status" value="1"/>
</dbReference>
<feature type="chain" id="PRO_5042903397" description="Cell wall protein" evidence="2">
    <location>
        <begin position="31"/>
        <end position="109"/>
    </location>
</feature>
<dbReference type="Proteomes" id="UP001327560">
    <property type="component" value="Chromosome 5"/>
</dbReference>
<proteinExistence type="predicted"/>
<evidence type="ECO:0000256" key="2">
    <source>
        <dbReference type="SAM" id="SignalP"/>
    </source>
</evidence>
<evidence type="ECO:0000313" key="3">
    <source>
        <dbReference type="EMBL" id="WOL08504.1"/>
    </source>
</evidence>
<dbReference type="InterPro" id="IPR034565">
    <property type="entry name" value="Put_cell_wall"/>
</dbReference>
<feature type="signal peptide" evidence="2">
    <location>
        <begin position="1"/>
        <end position="30"/>
    </location>
</feature>
<evidence type="ECO:0000313" key="4">
    <source>
        <dbReference type="Proteomes" id="UP001327560"/>
    </source>
</evidence>
<keyword evidence="4" id="KW-1185">Reference proteome</keyword>